<feature type="transmembrane region" description="Helical" evidence="1">
    <location>
        <begin position="101"/>
        <end position="120"/>
    </location>
</feature>
<evidence type="ECO:0000313" key="2">
    <source>
        <dbReference type="EMBL" id="MSA89872.1"/>
    </source>
</evidence>
<evidence type="ECO:0000313" key="3">
    <source>
        <dbReference type="EMBL" id="MSC33627.1"/>
    </source>
</evidence>
<sequence length="305" mass="34864">MMIKETFEIYCAVIGKRCRPGQLQRFLSRVQAQTQTQNQPYDCVEMKEKGVLSRCLFLNDPLKKDRILMAFYDTPMACLVPHHPYYPYNGMKNRKTEQLNLLLQLAVTLFCVLALMILTFQKAAWERQGYGILFWLLLLLLAAVASFISRGFANRNNYSWDAALTVLDEISHRHPECGVMLLDHGVDQASLALLLKHYPALIDKEIILIEPLGSGDTVQFHAASHWKQQVQSLPQFSDWNLDLNRLSEVSSIHQRFKNMLCVGSGQLDKASDLTVVGCRTSQDRKVDFNRLAWLTDALCSLLEVR</sequence>
<dbReference type="AlphaFoldDB" id="A0A6N7S889"/>
<dbReference type="Proteomes" id="UP000480929">
    <property type="component" value="Unassembled WGS sequence"/>
</dbReference>
<comment type="caution">
    <text evidence="2">The sequence shown here is derived from an EMBL/GenBank/DDBJ whole genome shotgun (WGS) entry which is preliminary data.</text>
</comment>
<evidence type="ECO:0000256" key="1">
    <source>
        <dbReference type="SAM" id="Phobius"/>
    </source>
</evidence>
<dbReference type="Proteomes" id="UP000433575">
    <property type="component" value="Unassembled WGS sequence"/>
</dbReference>
<keyword evidence="1" id="KW-0472">Membrane</keyword>
<organism evidence="2 4">
    <name type="scientific">Holdemania massiliensis</name>
    <dbReference type="NCBI Taxonomy" id="1468449"/>
    <lineage>
        <taxon>Bacteria</taxon>
        <taxon>Bacillati</taxon>
        <taxon>Bacillota</taxon>
        <taxon>Erysipelotrichia</taxon>
        <taxon>Erysipelotrichales</taxon>
        <taxon>Erysipelotrichaceae</taxon>
        <taxon>Holdemania</taxon>
    </lineage>
</organism>
<evidence type="ECO:0000313" key="5">
    <source>
        <dbReference type="Proteomes" id="UP000480929"/>
    </source>
</evidence>
<dbReference type="EMBL" id="WKPJ01000017">
    <property type="protein sequence ID" value="MSA89872.1"/>
    <property type="molecule type" value="Genomic_DNA"/>
</dbReference>
<gene>
    <name evidence="3" type="ORF">GKD88_10895</name>
    <name evidence="2" type="ORF">GKE08_11095</name>
</gene>
<dbReference type="EMBL" id="WKPI01000019">
    <property type="protein sequence ID" value="MSC33627.1"/>
    <property type="molecule type" value="Genomic_DNA"/>
</dbReference>
<proteinExistence type="predicted"/>
<name>A0A6N7S889_9FIRM</name>
<keyword evidence="5" id="KW-1185">Reference proteome</keyword>
<protein>
    <submittedName>
        <fullName evidence="2">Uncharacterized protein</fullName>
    </submittedName>
</protein>
<keyword evidence="1" id="KW-1133">Transmembrane helix</keyword>
<accession>A0A6N7S889</accession>
<dbReference type="RefSeq" id="WP_154239034.1">
    <property type="nucleotide sequence ID" value="NZ_CALJPI010000254.1"/>
</dbReference>
<feature type="transmembrane region" description="Helical" evidence="1">
    <location>
        <begin position="132"/>
        <end position="153"/>
    </location>
</feature>
<keyword evidence="1" id="KW-0812">Transmembrane</keyword>
<reference evidence="4 5" key="1">
    <citation type="journal article" date="2019" name="Nat. Med.">
        <title>A library of human gut bacterial isolates paired with longitudinal multiomics data enables mechanistic microbiome research.</title>
        <authorList>
            <person name="Poyet M."/>
            <person name="Groussin M."/>
            <person name="Gibbons S.M."/>
            <person name="Avila-Pacheco J."/>
            <person name="Jiang X."/>
            <person name="Kearney S.M."/>
            <person name="Perrotta A.R."/>
            <person name="Berdy B."/>
            <person name="Zhao S."/>
            <person name="Lieberman T.D."/>
            <person name="Swanson P.K."/>
            <person name="Smith M."/>
            <person name="Roesemann S."/>
            <person name="Alexander J.E."/>
            <person name="Rich S.A."/>
            <person name="Livny J."/>
            <person name="Vlamakis H."/>
            <person name="Clish C."/>
            <person name="Bullock K."/>
            <person name="Deik A."/>
            <person name="Scott J."/>
            <person name="Pierce K.A."/>
            <person name="Xavier R.J."/>
            <person name="Alm E.J."/>
        </authorList>
    </citation>
    <scope>NUCLEOTIDE SEQUENCE [LARGE SCALE GENOMIC DNA]</scope>
    <source>
        <strain evidence="2 4">BIOML-A4</strain>
        <strain evidence="3 5">BIOML-A5</strain>
    </source>
</reference>
<evidence type="ECO:0000313" key="4">
    <source>
        <dbReference type="Proteomes" id="UP000433575"/>
    </source>
</evidence>